<organism evidence="3 4">
    <name type="scientific">Tsukamurella strandjordii</name>
    <dbReference type="NCBI Taxonomy" id="147577"/>
    <lineage>
        <taxon>Bacteria</taxon>
        <taxon>Bacillati</taxon>
        <taxon>Actinomycetota</taxon>
        <taxon>Actinomycetes</taxon>
        <taxon>Mycobacteriales</taxon>
        <taxon>Tsukamurellaceae</taxon>
        <taxon>Tsukamurella</taxon>
    </lineage>
</organism>
<dbReference type="Pfam" id="PF08327">
    <property type="entry name" value="AHSA1"/>
    <property type="match status" value="1"/>
</dbReference>
<dbReference type="InterPro" id="IPR013538">
    <property type="entry name" value="ASHA1/2-like_C"/>
</dbReference>
<protein>
    <submittedName>
        <fullName evidence="3">SRPBCC family protein</fullName>
    </submittedName>
</protein>
<dbReference type="InterPro" id="IPR023393">
    <property type="entry name" value="START-like_dom_sf"/>
</dbReference>
<evidence type="ECO:0000313" key="3">
    <source>
        <dbReference type="EMBL" id="MDP0397565.1"/>
    </source>
</evidence>
<dbReference type="AlphaFoldDB" id="A0AA90S7N3"/>
<gene>
    <name evidence="3" type="ORF">Q7X28_06455</name>
</gene>
<evidence type="ECO:0000259" key="2">
    <source>
        <dbReference type="Pfam" id="PF08327"/>
    </source>
</evidence>
<evidence type="ECO:0000313" key="4">
    <source>
        <dbReference type="Proteomes" id="UP001178281"/>
    </source>
</evidence>
<feature type="domain" description="Activator of Hsp90 ATPase homologue 1/2-like C-terminal" evidence="2">
    <location>
        <begin position="27"/>
        <end position="139"/>
    </location>
</feature>
<comment type="similarity">
    <text evidence="1">Belongs to the AHA1 family.</text>
</comment>
<accession>A0AA90S7N3</accession>
<dbReference type="Gene3D" id="3.30.530.20">
    <property type="match status" value="1"/>
</dbReference>
<evidence type="ECO:0000256" key="1">
    <source>
        <dbReference type="ARBA" id="ARBA00006817"/>
    </source>
</evidence>
<dbReference type="RefSeq" id="WP_305110732.1">
    <property type="nucleotide sequence ID" value="NZ_JAUTIX010000002.1"/>
</dbReference>
<dbReference type="Proteomes" id="UP001178281">
    <property type="component" value="Unassembled WGS sequence"/>
</dbReference>
<dbReference type="SUPFAM" id="SSF55961">
    <property type="entry name" value="Bet v1-like"/>
    <property type="match status" value="1"/>
</dbReference>
<dbReference type="CDD" id="cd08899">
    <property type="entry name" value="SRPBCC_CalC_Aha1-like_6"/>
    <property type="match status" value="1"/>
</dbReference>
<dbReference type="EMBL" id="JAUTIX010000002">
    <property type="protein sequence ID" value="MDP0397565.1"/>
    <property type="molecule type" value="Genomic_DNA"/>
</dbReference>
<keyword evidence="4" id="KW-1185">Reference proteome</keyword>
<proteinExistence type="inferred from homology"/>
<comment type="caution">
    <text evidence="3">The sequence shown here is derived from an EMBL/GenBank/DDBJ whole genome shotgun (WGS) entry which is preliminary data.</text>
</comment>
<name>A0AA90S7N3_9ACTN</name>
<sequence>MTERRPTGRVEATSTGRDLILERYFTADVADVWASITESDRTARWFGSWTGEPAVGAQVRVTMGFEEGTPEMPMTITICEPPSRLGLQAKDEYGEWNLEATIDRDGDRTRLTFVQHLDAATDPGETGPGWEYYLDALVAAEAGAPLPEFDEEYFPGMAEYYRSQ</sequence>
<reference evidence="3" key="1">
    <citation type="submission" date="2023-08" db="EMBL/GenBank/DDBJ databases">
        <title>The draft genome of Tsukamurella strandjordii strain 050030.</title>
        <authorList>
            <person name="Zhao F."/>
            <person name="Feng Y."/>
            <person name="Zong Z."/>
        </authorList>
    </citation>
    <scope>NUCLEOTIDE SEQUENCE</scope>
    <source>
        <strain evidence="3">050030</strain>
    </source>
</reference>